<proteinExistence type="predicted"/>
<comment type="caution">
    <text evidence="2">The sequence shown here is derived from an EMBL/GenBank/DDBJ whole genome shotgun (WGS) entry which is preliminary data.</text>
</comment>
<keyword evidence="3" id="KW-1185">Reference proteome</keyword>
<protein>
    <submittedName>
        <fullName evidence="2">Uncharacterized protein</fullName>
    </submittedName>
</protein>
<feature type="region of interest" description="Disordered" evidence="1">
    <location>
        <begin position="1"/>
        <end position="21"/>
    </location>
</feature>
<evidence type="ECO:0000256" key="1">
    <source>
        <dbReference type="SAM" id="MobiDB-lite"/>
    </source>
</evidence>
<accession>A0ABV1B483</accession>
<gene>
    <name evidence="2" type="ORF">WMO25_09050</name>
</gene>
<organism evidence="2 3">
    <name type="scientific">Coprococcus intestinihominis</name>
    <dbReference type="NCBI Taxonomy" id="3133154"/>
    <lineage>
        <taxon>Bacteria</taxon>
        <taxon>Bacillati</taxon>
        <taxon>Bacillota</taxon>
        <taxon>Clostridia</taxon>
        <taxon>Lachnospirales</taxon>
        <taxon>Lachnospiraceae</taxon>
        <taxon>Coprococcus</taxon>
    </lineage>
</organism>
<dbReference type="EMBL" id="JBBMEK010000098">
    <property type="protein sequence ID" value="MEQ2365240.1"/>
    <property type="molecule type" value="Genomic_DNA"/>
</dbReference>
<sequence length="42" mass="4989">MTRKQKNKNSKKNKIKNDTSLKMKILKNFRGAALLSERRLKE</sequence>
<reference evidence="2 3" key="1">
    <citation type="submission" date="2024-03" db="EMBL/GenBank/DDBJ databases">
        <title>Human intestinal bacterial collection.</title>
        <authorList>
            <person name="Pauvert C."/>
            <person name="Hitch T.C.A."/>
            <person name="Clavel T."/>
        </authorList>
    </citation>
    <scope>NUCLEOTIDE SEQUENCE [LARGE SCALE GENOMIC DNA]</scope>
    <source>
        <strain evidence="2 3">CLA-AA-H190</strain>
    </source>
</reference>
<evidence type="ECO:0000313" key="2">
    <source>
        <dbReference type="EMBL" id="MEQ2365240.1"/>
    </source>
</evidence>
<feature type="compositionally biased region" description="Basic residues" evidence="1">
    <location>
        <begin position="1"/>
        <end position="14"/>
    </location>
</feature>
<dbReference type="Proteomes" id="UP001469749">
    <property type="component" value="Unassembled WGS sequence"/>
</dbReference>
<evidence type="ECO:0000313" key="3">
    <source>
        <dbReference type="Proteomes" id="UP001469749"/>
    </source>
</evidence>
<name>A0ABV1B483_9FIRM</name>